<dbReference type="RefSeq" id="WP_144247584.1">
    <property type="nucleotide sequence ID" value="NZ_VLPK01000001.1"/>
</dbReference>
<accession>A0A556MVR9</accession>
<dbReference type="AlphaFoldDB" id="A0A556MVR9"/>
<keyword evidence="3" id="KW-1185">Reference proteome</keyword>
<evidence type="ECO:0000256" key="1">
    <source>
        <dbReference type="SAM" id="SignalP"/>
    </source>
</evidence>
<sequence length="114" mass="12550">MKTKNKFTIALLSAGIFSVTLVNAQDHSVGHKIGSAAKDAGHATAVAAKDVGHKTSEVSVKGAAAVTGKRYKNHWAPTGELVYIDKHSRYYYVDKRGHYQYLKKSELRTKPLKH</sequence>
<proteinExistence type="predicted"/>
<dbReference type="Proteomes" id="UP000318733">
    <property type="component" value="Unassembled WGS sequence"/>
</dbReference>
<comment type="caution">
    <text evidence="2">The sequence shown here is derived from an EMBL/GenBank/DDBJ whole genome shotgun (WGS) entry which is preliminary data.</text>
</comment>
<feature type="chain" id="PRO_5021967875" description="PBCV-specific basic adaptor domain-containing protein" evidence="1">
    <location>
        <begin position="25"/>
        <end position="114"/>
    </location>
</feature>
<reference evidence="2 3" key="1">
    <citation type="submission" date="2019-07" db="EMBL/GenBank/DDBJ databases">
        <authorList>
            <person name="Huq M.A."/>
        </authorList>
    </citation>
    <scope>NUCLEOTIDE SEQUENCE [LARGE SCALE GENOMIC DNA]</scope>
    <source>
        <strain evidence="2 3">MAH-19</strain>
    </source>
</reference>
<evidence type="ECO:0000313" key="3">
    <source>
        <dbReference type="Proteomes" id="UP000318733"/>
    </source>
</evidence>
<evidence type="ECO:0008006" key="4">
    <source>
        <dbReference type="Google" id="ProtNLM"/>
    </source>
</evidence>
<dbReference type="EMBL" id="VLPK01000001">
    <property type="protein sequence ID" value="TSJ44021.1"/>
    <property type="molecule type" value="Genomic_DNA"/>
</dbReference>
<gene>
    <name evidence="2" type="ORF">FO440_07550</name>
</gene>
<evidence type="ECO:0000313" key="2">
    <source>
        <dbReference type="EMBL" id="TSJ44021.1"/>
    </source>
</evidence>
<keyword evidence="1" id="KW-0732">Signal</keyword>
<protein>
    <recommendedName>
        <fullName evidence="4">PBCV-specific basic adaptor domain-containing protein</fullName>
    </recommendedName>
</protein>
<feature type="signal peptide" evidence="1">
    <location>
        <begin position="1"/>
        <end position="24"/>
    </location>
</feature>
<organism evidence="2 3">
    <name type="scientific">Mucilaginibacter corticis</name>
    <dbReference type="NCBI Taxonomy" id="2597670"/>
    <lineage>
        <taxon>Bacteria</taxon>
        <taxon>Pseudomonadati</taxon>
        <taxon>Bacteroidota</taxon>
        <taxon>Sphingobacteriia</taxon>
        <taxon>Sphingobacteriales</taxon>
        <taxon>Sphingobacteriaceae</taxon>
        <taxon>Mucilaginibacter</taxon>
    </lineage>
</organism>
<name>A0A556MVR9_9SPHI</name>
<dbReference type="OrthoDB" id="674866at2"/>